<evidence type="ECO:0000313" key="8">
    <source>
        <dbReference type="EMBL" id="EPE04320.1"/>
    </source>
</evidence>
<evidence type="ECO:0000256" key="6">
    <source>
        <dbReference type="SAM" id="Phobius"/>
    </source>
</evidence>
<evidence type="ECO:0000256" key="1">
    <source>
        <dbReference type="ARBA" id="ARBA00022741"/>
    </source>
</evidence>
<protein>
    <submittedName>
        <fullName evidence="8">Dna helicase</fullName>
    </submittedName>
</protein>
<dbReference type="AlphaFoldDB" id="S3CUE0"/>
<dbReference type="InterPro" id="IPR041679">
    <property type="entry name" value="DNA2/NAM7-like_C"/>
</dbReference>
<dbReference type="Proteomes" id="UP000016923">
    <property type="component" value="Unassembled WGS sequence"/>
</dbReference>
<dbReference type="SUPFAM" id="SSF52540">
    <property type="entry name" value="P-loop containing nucleoside triphosphate hydrolases"/>
    <property type="match status" value="1"/>
</dbReference>
<evidence type="ECO:0000256" key="2">
    <source>
        <dbReference type="ARBA" id="ARBA00022801"/>
    </source>
</evidence>
<organism evidence="8 9">
    <name type="scientific">Ophiostoma piceae (strain UAMH 11346)</name>
    <name type="common">Sap stain fungus</name>
    <dbReference type="NCBI Taxonomy" id="1262450"/>
    <lineage>
        <taxon>Eukaryota</taxon>
        <taxon>Fungi</taxon>
        <taxon>Dikarya</taxon>
        <taxon>Ascomycota</taxon>
        <taxon>Pezizomycotina</taxon>
        <taxon>Sordariomycetes</taxon>
        <taxon>Sordariomycetidae</taxon>
        <taxon>Ophiostomatales</taxon>
        <taxon>Ophiostomataceae</taxon>
        <taxon>Ophiostoma</taxon>
    </lineage>
</organism>
<dbReference type="PANTHER" id="PTHR43788">
    <property type="entry name" value="DNA2/NAM7 HELICASE FAMILY MEMBER"/>
    <property type="match status" value="1"/>
</dbReference>
<dbReference type="GO" id="GO:0005524">
    <property type="term" value="F:ATP binding"/>
    <property type="evidence" value="ECO:0007669"/>
    <property type="project" value="UniProtKB-KW"/>
</dbReference>
<dbReference type="InterPro" id="IPR027417">
    <property type="entry name" value="P-loop_NTPase"/>
</dbReference>
<evidence type="ECO:0000256" key="3">
    <source>
        <dbReference type="ARBA" id="ARBA00022806"/>
    </source>
</evidence>
<feature type="region of interest" description="Disordered" evidence="5">
    <location>
        <begin position="116"/>
        <end position="156"/>
    </location>
</feature>
<dbReference type="VEuPathDB" id="FungiDB:F503_01324"/>
<dbReference type="HOGENOM" id="CLU_633254_0_0_1"/>
<dbReference type="InterPro" id="IPR050534">
    <property type="entry name" value="Coronavir_polyprotein_1ab"/>
</dbReference>
<keyword evidence="6" id="KW-0472">Membrane</keyword>
<name>S3CUE0_OPHP1</name>
<reference evidence="8 9" key="1">
    <citation type="journal article" date="2013" name="BMC Genomics">
        <title>The genome and transcriptome of the pine saprophyte Ophiostoma piceae, and a comparison with the bark beetle-associated pine pathogen Grosmannia clavigera.</title>
        <authorList>
            <person name="Haridas S."/>
            <person name="Wang Y."/>
            <person name="Lim L."/>
            <person name="Massoumi Alamouti S."/>
            <person name="Jackman S."/>
            <person name="Docking R."/>
            <person name="Robertson G."/>
            <person name="Birol I."/>
            <person name="Bohlmann J."/>
            <person name="Breuil C."/>
        </authorList>
    </citation>
    <scope>NUCLEOTIDE SEQUENCE [LARGE SCALE GENOMIC DNA]</scope>
    <source>
        <strain evidence="8 9">UAMH 11346</strain>
    </source>
</reference>
<dbReference type="EMBL" id="KE148161">
    <property type="protein sequence ID" value="EPE04320.1"/>
    <property type="molecule type" value="Genomic_DNA"/>
</dbReference>
<feature type="transmembrane region" description="Helical" evidence="6">
    <location>
        <begin position="391"/>
        <end position="411"/>
    </location>
</feature>
<dbReference type="GO" id="GO:0016787">
    <property type="term" value="F:hydrolase activity"/>
    <property type="evidence" value="ECO:0007669"/>
    <property type="project" value="UniProtKB-KW"/>
</dbReference>
<dbReference type="CDD" id="cd18808">
    <property type="entry name" value="SF1_C_Upf1"/>
    <property type="match status" value="1"/>
</dbReference>
<dbReference type="Gene3D" id="3.40.50.300">
    <property type="entry name" value="P-loop containing nucleotide triphosphate hydrolases"/>
    <property type="match status" value="1"/>
</dbReference>
<keyword evidence="4" id="KW-0067">ATP-binding</keyword>
<proteinExistence type="predicted"/>
<keyword evidence="2" id="KW-0378">Hydrolase</keyword>
<dbReference type="OrthoDB" id="6513042at2759"/>
<accession>S3CUE0</accession>
<keyword evidence="6" id="KW-1133">Transmembrane helix</keyword>
<dbReference type="Pfam" id="PF13087">
    <property type="entry name" value="AAA_12"/>
    <property type="match status" value="1"/>
</dbReference>
<feature type="compositionally biased region" description="Polar residues" evidence="5">
    <location>
        <begin position="121"/>
        <end position="138"/>
    </location>
</feature>
<dbReference type="PANTHER" id="PTHR43788:SF8">
    <property type="entry name" value="DNA-BINDING PROTEIN SMUBP-2"/>
    <property type="match status" value="1"/>
</dbReference>
<dbReference type="InterPro" id="IPR047187">
    <property type="entry name" value="SF1_C_Upf1"/>
</dbReference>
<evidence type="ECO:0000313" key="9">
    <source>
        <dbReference type="Proteomes" id="UP000016923"/>
    </source>
</evidence>
<feature type="domain" description="DNA2/NAM7 helicase-like C-terminal" evidence="7">
    <location>
        <begin position="214"/>
        <end position="345"/>
    </location>
</feature>
<dbReference type="eggNOG" id="KOG1807">
    <property type="taxonomic scope" value="Eukaryota"/>
</dbReference>
<dbReference type="GO" id="GO:0043139">
    <property type="term" value="F:5'-3' DNA helicase activity"/>
    <property type="evidence" value="ECO:0007669"/>
    <property type="project" value="TreeGrafter"/>
</dbReference>
<evidence type="ECO:0000259" key="7">
    <source>
        <dbReference type="Pfam" id="PF13087"/>
    </source>
</evidence>
<keyword evidence="9" id="KW-1185">Reference proteome</keyword>
<keyword evidence="1" id="KW-0547">Nucleotide-binding</keyword>
<gene>
    <name evidence="8" type="ORF">F503_01324</name>
</gene>
<keyword evidence="3 8" id="KW-0347">Helicase</keyword>
<evidence type="ECO:0000256" key="4">
    <source>
        <dbReference type="ARBA" id="ARBA00022840"/>
    </source>
</evidence>
<evidence type="ECO:0000256" key="5">
    <source>
        <dbReference type="SAM" id="MobiDB-lite"/>
    </source>
</evidence>
<keyword evidence="6" id="KW-0812">Transmembrane</keyword>
<sequence>MQASMLGNRLWLSSDSLMFDLADCACAMGDAPTAAAATMSTTFSTALKRAMAEKCYDQAQEHPLLPVLISIDASLHQMANSDPKNDPMKVWAVPLAVGVVVTFCLTRWCSKEPPAAMQAPESASQGDASQGEVASSTGRVDPAESGTSVLDDDAPPARRHPTLFLLYPCPSLSTPSTSTPSTSTSTLDDRLAPFRATTLSSHQPPVCPHKTITNTTTTTTIIPMFVHCLDPESSVTESMSRVNHAQNAHAISIIKEVISSGLQESDITMITPYRLNLACLKESLTANGLSIPVHTTDSFQGQEAPVIVVVLCTDRNSGPLFTAGQNRLCVATTRHSAALIIVGDIETVPTDTTGKDTCPCQNLDADPYLAVLTSIADSLQRMAAAAEQQRANYIIILVLVTAVANVIAYFVRSKADECSTPVPDDDAKGRSGV</sequence>